<dbReference type="EMBL" id="UARK01000014">
    <property type="protein sequence ID" value="SPW29561.1"/>
    <property type="molecule type" value="Genomic_DNA"/>
</dbReference>
<evidence type="ECO:0000256" key="1">
    <source>
        <dbReference type="SAM" id="MobiDB-lite"/>
    </source>
</evidence>
<name>A0A8B4H7Z8_9CORY</name>
<organism evidence="2 3">
    <name type="scientific">Corynebacterium matruchotii</name>
    <dbReference type="NCBI Taxonomy" id="43768"/>
    <lineage>
        <taxon>Bacteria</taxon>
        <taxon>Bacillati</taxon>
        <taxon>Actinomycetota</taxon>
        <taxon>Actinomycetes</taxon>
        <taxon>Mycobacteriales</taxon>
        <taxon>Corynebacteriaceae</taxon>
        <taxon>Corynebacterium</taxon>
    </lineage>
</organism>
<sequence>MSARVAAGYAKFLSQSVSVVPIIQYSPHGITNNTDFSVTKHNAASASKQSRGTTICTPFDARTVNGPVTPASLWISSVHTPVALINTSADSVVSEPVSVSNSLAPTTRLPTFVNPTTCVDGRTTAPNSAAVRNTVNVWRASSTSVSKYRTPPTTTSSFNPGANRNVPARDKCFCMGTDFAPPIKSYSANPDAIYGRSHTLCVNGKINRNGFTKCGANVDIESSRSRNDSATSRKSSIAKYRNPP</sequence>
<gene>
    <name evidence="2" type="ORF">NCTC10254_01686</name>
</gene>
<evidence type="ECO:0000313" key="2">
    <source>
        <dbReference type="EMBL" id="SPW29561.1"/>
    </source>
</evidence>
<dbReference type="AlphaFoldDB" id="A0A8B4H7Z8"/>
<accession>A0A8B4H7Z8</accession>
<reference evidence="2 3" key="1">
    <citation type="submission" date="2018-06" db="EMBL/GenBank/DDBJ databases">
        <authorList>
            <consortium name="Pathogen Informatics"/>
            <person name="Doyle S."/>
        </authorList>
    </citation>
    <scope>NUCLEOTIDE SEQUENCE [LARGE SCALE GENOMIC DNA]</scope>
    <source>
        <strain evidence="2 3">NCTC10254</strain>
    </source>
</reference>
<dbReference type="Proteomes" id="UP000249886">
    <property type="component" value="Unassembled WGS sequence"/>
</dbReference>
<proteinExistence type="predicted"/>
<comment type="caution">
    <text evidence="2">The sequence shown here is derived from an EMBL/GenBank/DDBJ whole genome shotgun (WGS) entry which is preliminary data.</text>
</comment>
<protein>
    <submittedName>
        <fullName evidence="2">Uncharacterized protein</fullName>
    </submittedName>
</protein>
<evidence type="ECO:0000313" key="3">
    <source>
        <dbReference type="Proteomes" id="UP000249886"/>
    </source>
</evidence>
<feature type="region of interest" description="Disordered" evidence="1">
    <location>
        <begin position="222"/>
        <end position="244"/>
    </location>
</feature>